<proteinExistence type="predicted"/>
<comment type="caution">
    <text evidence="2">The sequence shown here is derived from an EMBL/GenBank/DDBJ whole genome shotgun (WGS) entry which is preliminary data.</text>
</comment>
<evidence type="ECO:0008006" key="4">
    <source>
        <dbReference type="Google" id="ProtNLM"/>
    </source>
</evidence>
<feature type="region of interest" description="Disordered" evidence="1">
    <location>
        <begin position="89"/>
        <end position="135"/>
    </location>
</feature>
<dbReference type="EMBL" id="JBHSNM010000005">
    <property type="protein sequence ID" value="MFC5571017.1"/>
    <property type="molecule type" value="Genomic_DNA"/>
</dbReference>
<evidence type="ECO:0000256" key="1">
    <source>
        <dbReference type="SAM" id="MobiDB-lite"/>
    </source>
</evidence>
<accession>A0ABW0SR26</accession>
<reference evidence="3" key="1">
    <citation type="journal article" date="2019" name="Int. J. Syst. Evol. Microbiol.">
        <title>The Global Catalogue of Microorganisms (GCM) 10K type strain sequencing project: providing services to taxonomists for standard genome sequencing and annotation.</title>
        <authorList>
            <consortium name="The Broad Institute Genomics Platform"/>
            <consortium name="The Broad Institute Genome Sequencing Center for Infectious Disease"/>
            <person name="Wu L."/>
            <person name="Ma J."/>
        </authorList>
    </citation>
    <scope>NUCLEOTIDE SEQUENCE [LARGE SCALE GENOMIC DNA]</scope>
    <source>
        <strain evidence="3">KACC 11407</strain>
    </source>
</reference>
<evidence type="ECO:0000313" key="2">
    <source>
        <dbReference type="EMBL" id="MFC5571017.1"/>
    </source>
</evidence>
<sequence length="135" mass="14402">MRRSSFLPSRLPPYPIRFASVTWLLWLALAGACLPLAAQTHEPITAAPRADTSARDAVVAAAPAEPSRARGKRSLMGLVMDALIASAEQSAREQRASGLDAAPRHAPTTTVSRDEATVDAPREADTHKQVALQEP</sequence>
<evidence type="ECO:0000313" key="3">
    <source>
        <dbReference type="Proteomes" id="UP001596036"/>
    </source>
</evidence>
<keyword evidence="3" id="KW-1185">Reference proteome</keyword>
<name>A0ABW0SR26_9GAMM</name>
<dbReference type="PROSITE" id="PS51257">
    <property type="entry name" value="PROKAR_LIPOPROTEIN"/>
    <property type="match status" value="1"/>
</dbReference>
<dbReference type="RefSeq" id="WP_386755575.1">
    <property type="nucleotide sequence ID" value="NZ_JBHSNM010000005.1"/>
</dbReference>
<gene>
    <name evidence="2" type="ORF">ACFPN1_13200</name>
</gene>
<organism evidence="2 3">
    <name type="scientific">Lysobacter yangpyeongensis</name>
    <dbReference type="NCBI Taxonomy" id="346182"/>
    <lineage>
        <taxon>Bacteria</taxon>
        <taxon>Pseudomonadati</taxon>
        <taxon>Pseudomonadota</taxon>
        <taxon>Gammaproteobacteria</taxon>
        <taxon>Lysobacterales</taxon>
        <taxon>Lysobacteraceae</taxon>
        <taxon>Lysobacter</taxon>
    </lineage>
</organism>
<dbReference type="Proteomes" id="UP001596036">
    <property type="component" value="Unassembled WGS sequence"/>
</dbReference>
<protein>
    <recommendedName>
        <fullName evidence="4">Secreted protein</fullName>
    </recommendedName>
</protein>
<feature type="compositionally biased region" description="Basic and acidic residues" evidence="1">
    <location>
        <begin position="112"/>
        <end position="128"/>
    </location>
</feature>